<sequence length="93" mass="9978">MTDREQIHKVLLEIQQGFAEGTLTIGGAVKRLRTQVTGMTQEQFSEMCGISARTLGHIEKDEGNPTINTLSSILSLFGLSITIDTKEGDAAGA</sequence>
<evidence type="ECO:0000313" key="3">
    <source>
        <dbReference type="Proteomes" id="UP000637061"/>
    </source>
</evidence>
<dbReference type="PROSITE" id="PS50943">
    <property type="entry name" value="HTH_CROC1"/>
    <property type="match status" value="1"/>
</dbReference>
<dbReference type="InterPro" id="IPR010982">
    <property type="entry name" value="Lambda_DNA-bd_dom_sf"/>
</dbReference>
<gene>
    <name evidence="2" type="ORF">JEU22_17995</name>
</gene>
<dbReference type="InterPro" id="IPR001387">
    <property type="entry name" value="Cro/C1-type_HTH"/>
</dbReference>
<dbReference type="SMART" id="SM00530">
    <property type="entry name" value="HTH_XRE"/>
    <property type="match status" value="1"/>
</dbReference>
<proteinExistence type="predicted"/>
<dbReference type="EMBL" id="JAEHTE010000023">
    <property type="protein sequence ID" value="MBI6885802.1"/>
    <property type="molecule type" value="Genomic_DNA"/>
</dbReference>
<feature type="domain" description="HTH cro/C1-type" evidence="1">
    <location>
        <begin position="29"/>
        <end position="84"/>
    </location>
</feature>
<name>A0A8I1JJ85_PSEPU</name>
<comment type="caution">
    <text evidence="2">The sequence shown here is derived from an EMBL/GenBank/DDBJ whole genome shotgun (WGS) entry which is preliminary data.</text>
</comment>
<dbReference type="Pfam" id="PF01381">
    <property type="entry name" value="HTH_3"/>
    <property type="match status" value="1"/>
</dbReference>
<dbReference type="Gene3D" id="1.10.260.40">
    <property type="entry name" value="lambda repressor-like DNA-binding domains"/>
    <property type="match status" value="1"/>
</dbReference>
<evidence type="ECO:0000313" key="2">
    <source>
        <dbReference type="EMBL" id="MBI6885802.1"/>
    </source>
</evidence>
<dbReference type="AlphaFoldDB" id="A0A8I1JJ85"/>
<accession>A0A8I1JJ85</accession>
<dbReference type="SUPFAM" id="SSF47413">
    <property type="entry name" value="lambda repressor-like DNA-binding domains"/>
    <property type="match status" value="1"/>
</dbReference>
<dbReference type="Proteomes" id="UP000637061">
    <property type="component" value="Unassembled WGS sequence"/>
</dbReference>
<organism evidence="2 3">
    <name type="scientific">Pseudomonas putida</name>
    <name type="common">Arthrobacter siderocapsulatus</name>
    <dbReference type="NCBI Taxonomy" id="303"/>
    <lineage>
        <taxon>Bacteria</taxon>
        <taxon>Pseudomonadati</taxon>
        <taxon>Pseudomonadota</taxon>
        <taxon>Gammaproteobacteria</taxon>
        <taxon>Pseudomonadales</taxon>
        <taxon>Pseudomonadaceae</taxon>
        <taxon>Pseudomonas</taxon>
    </lineage>
</organism>
<evidence type="ECO:0000259" key="1">
    <source>
        <dbReference type="PROSITE" id="PS50943"/>
    </source>
</evidence>
<dbReference type="GO" id="GO:0003677">
    <property type="term" value="F:DNA binding"/>
    <property type="evidence" value="ECO:0007669"/>
    <property type="project" value="InterPro"/>
</dbReference>
<protein>
    <submittedName>
        <fullName evidence="2">Helix-turn-helix transcriptional regulator</fullName>
    </submittedName>
</protein>
<reference evidence="2" key="1">
    <citation type="submission" date="2020-12" db="EMBL/GenBank/DDBJ databases">
        <title>Enhanced detection system for hospital associated transmission using whole genome sequencing surveillance.</title>
        <authorList>
            <person name="Harrison L.H."/>
            <person name="Van Tyne D."/>
            <person name="Marsh J.W."/>
            <person name="Griffith M.P."/>
            <person name="Snyder D.J."/>
            <person name="Cooper V.S."/>
            <person name="Mustapha M."/>
        </authorList>
    </citation>
    <scope>NUCLEOTIDE SEQUENCE</scope>
    <source>
        <strain evidence="2">PSB00042</strain>
    </source>
</reference>
<dbReference type="CDD" id="cd00093">
    <property type="entry name" value="HTH_XRE"/>
    <property type="match status" value="1"/>
</dbReference>